<dbReference type="Proteomes" id="UP000282311">
    <property type="component" value="Unassembled WGS sequence"/>
</dbReference>
<protein>
    <submittedName>
        <fullName evidence="2">VOC family protein</fullName>
    </submittedName>
</protein>
<dbReference type="InterPro" id="IPR004360">
    <property type="entry name" value="Glyas_Fos-R_dOase_dom"/>
</dbReference>
<dbReference type="OrthoDB" id="192739at2"/>
<dbReference type="PROSITE" id="PS51819">
    <property type="entry name" value="VOC"/>
    <property type="match status" value="1"/>
</dbReference>
<organism evidence="2 3">
    <name type="scientific">Paenibacillus ginsengarvi</name>
    <dbReference type="NCBI Taxonomy" id="400777"/>
    <lineage>
        <taxon>Bacteria</taxon>
        <taxon>Bacillati</taxon>
        <taxon>Bacillota</taxon>
        <taxon>Bacilli</taxon>
        <taxon>Bacillales</taxon>
        <taxon>Paenibacillaceae</taxon>
        <taxon>Paenibacillus</taxon>
    </lineage>
</organism>
<evidence type="ECO:0000313" key="3">
    <source>
        <dbReference type="Proteomes" id="UP000282311"/>
    </source>
</evidence>
<dbReference type="SUPFAM" id="SSF54593">
    <property type="entry name" value="Glyoxalase/Bleomycin resistance protein/Dihydroxybiphenyl dioxygenase"/>
    <property type="match status" value="1"/>
</dbReference>
<keyword evidence="3" id="KW-1185">Reference proteome</keyword>
<dbReference type="Pfam" id="PF00903">
    <property type="entry name" value="Glyoxalase"/>
    <property type="match status" value="1"/>
</dbReference>
<name>A0A3B0C8C7_9BACL</name>
<reference evidence="2 3" key="1">
    <citation type="journal article" date="2007" name="Int. J. Syst. Evol. Microbiol.">
        <title>Paenibacillus ginsengarvi sp. nov., isolated from soil from ginseng cultivation.</title>
        <authorList>
            <person name="Yoon M.H."/>
            <person name="Ten L.N."/>
            <person name="Im W.T."/>
        </authorList>
    </citation>
    <scope>NUCLEOTIDE SEQUENCE [LARGE SCALE GENOMIC DNA]</scope>
    <source>
        <strain evidence="2 3">KCTC 13059</strain>
    </source>
</reference>
<evidence type="ECO:0000259" key="1">
    <source>
        <dbReference type="PROSITE" id="PS51819"/>
    </source>
</evidence>
<dbReference type="AlphaFoldDB" id="A0A3B0C8C7"/>
<dbReference type="EMBL" id="RBAH01000014">
    <property type="protein sequence ID" value="RKN80569.1"/>
    <property type="molecule type" value="Genomic_DNA"/>
</dbReference>
<feature type="domain" description="VOC" evidence="1">
    <location>
        <begin position="14"/>
        <end position="123"/>
    </location>
</feature>
<gene>
    <name evidence="2" type="ORF">D7M11_18965</name>
</gene>
<dbReference type="InterPro" id="IPR029068">
    <property type="entry name" value="Glyas_Bleomycin-R_OHBP_Dase"/>
</dbReference>
<dbReference type="CDD" id="cd06587">
    <property type="entry name" value="VOC"/>
    <property type="match status" value="1"/>
</dbReference>
<evidence type="ECO:0000313" key="2">
    <source>
        <dbReference type="EMBL" id="RKN80569.1"/>
    </source>
</evidence>
<sequence length="142" mass="16534">MLDSTSTNNARAVGMHVINFAVSNLEKSFEFYVDRLGFEKTGSREVRINKSTKIWLHQIEDIKDKSNELSMHWFEVGTKDIEQFYKKLKEENVLVGERYDNPGCGRYFDVYDPDGRKLQSVKTGTNGLRIRNTNSRVRSNNY</sequence>
<dbReference type="Gene3D" id="3.10.180.10">
    <property type="entry name" value="2,3-Dihydroxybiphenyl 1,2-Dioxygenase, domain 1"/>
    <property type="match status" value="1"/>
</dbReference>
<dbReference type="InterPro" id="IPR037523">
    <property type="entry name" value="VOC_core"/>
</dbReference>
<accession>A0A3B0C8C7</accession>
<proteinExistence type="predicted"/>
<dbReference type="RefSeq" id="WP_120748824.1">
    <property type="nucleotide sequence ID" value="NZ_RBAH01000014.1"/>
</dbReference>
<comment type="caution">
    <text evidence="2">The sequence shown here is derived from an EMBL/GenBank/DDBJ whole genome shotgun (WGS) entry which is preliminary data.</text>
</comment>